<evidence type="ECO:0000256" key="7">
    <source>
        <dbReference type="ARBA" id="ARBA00025800"/>
    </source>
</evidence>
<reference evidence="9" key="1">
    <citation type="submission" date="2023-08" db="EMBL/GenBank/DDBJ databases">
        <authorList>
            <person name="Audoor S."/>
            <person name="Bilcke G."/>
        </authorList>
    </citation>
    <scope>NUCLEOTIDE SEQUENCE</scope>
</reference>
<sequence>MSGFGKWYEEQQAGENGTSSSGSSWLMNMEEGLPLNFESIDIQANLQGFSFENMKQSMEAQMPKKILGMGYQQRFQVFCALLFLSALFFALAFFVGVPMMAVKPQKFALSFTCGSLMFMGSFGILKGPMEHLKSMCTADRMFFTTIYLGSMMATLYLTFTKGGARGYVLVMSASAVQLMALLWYLISFLPGGSAGLSIVAKIICTMLQPILKGCVIMQAKLMGVCVRYCCRRS</sequence>
<dbReference type="Pfam" id="PF04178">
    <property type="entry name" value="Got1"/>
    <property type="match status" value="1"/>
</dbReference>
<dbReference type="PANTHER" id="PTHR23137">
    <property type="entry name" value="VESICLE TRANSPORT PROTEIN-RELATED"/>
    <property type="match status" value="1"/>
</dbReference>
<protein>
    <recommendedName>
        <fullName evidence="8">Vesicle transport protein</fullName>
    </recommendedName>
</protein>
<comment type="caution">
    <text evidence="9">The sequence shown here is derived from an EMBL/GenBank/DDBJ whole genome shotgun (WGS) entry which is preliminary data.</text>
</comment>
<dbReference type="GO" id="GO:0012505">
    <property type="term" value="C:endomembrane system"/>
    <property type="evidence" value="ECO:0007669"/>
    <property type="project" value="UniProtKB-ARBA"/>
</dbReference>
<comment type="subcellular location">
    <subcellularLocation>
        <location evidence="1 8">Membrane</location>
        <topology evidence="1 8">Multi-pass membrane protein</topology>
    </subcellularLocation>
</comment>
<dbReference type="GO" id="GO:0016192">
    <property type="term" value="P:vesicle-mediated transport"/>
    <property type="evidence" value="ECO:0007669"/>
    <property type="project" value="InterPro"/>
</dbReference>
<keyword evidence="4 8" id="KW-0653">Protein transport</keyword>
<accession>A0AAD2FP76</accession>
<dbReference type="AlphaFoldDB" id="A0AAD2FP76"/>
<dbReference type="InterPro" id="IPR011691">
    <property type="entry name" value="Vesicle_transpt_SFT2"/>
</dbReference>
<dbReference type="GO" id="GO:0005737">
    <property type="term" value="C:cytoplasm"/>
    <property type="evidence" value="ECO:0007669"/>
    <property type="project" value="UniProtKB-ARBA"/>
</dbReference>
<keyword evidence="2 8" id="KW-0813">Transport</keyword>
<evidence type="ECO:0000256" key="5">
    <source>
        <dbReference type="ARBA" id="ARBA00022989"/>
    </source>
</evidence>
<dbReference type="Proteomes" id="UP001295423">
    <property type="component" value="Unassembled WGS sequence"/>
</dbReference>
<feature type="transmembrane region" description="Helical" evidence="8">
    <location>
        <begin position="107"/>
        <end position="129"/>
    </location>
</feature>
<evidence type="ECO:0000256" key="6">
    <source>
        <dbReference type="ARBA" id="ARBA00023136"/>
    </source>
</evidence>
<organism evidence="9 10">
    <name type="scientific">Cylindrotheca closterium</name>
    <dbReference type="NCBI Taxonomy" id="2856"/>
    <lineage>
        <taxon>Eukaryota</taxon>
        <taxon>Sar</taxon>
        <taxon>Stramenopiles</taxon>
        <taxon>Ochrophyta</taxon>
        <taxon>Bacillariophyta</taxon>
        <taxon>Bacillariophyceae</taxon>
        <taxon>Bacillariophycidae</taxon>
        <taxon>Bacillariales</taxon>
        <taxon>Bacillariaceae</taxon>
        <taxon>Cylindrotheca</taxon>
    </lineage>
</organism>
<evidence type="ECO:0000313" key="10">
    <source>
        <dbReference type="Proteomes" id="UP001295423"/>
    </source>
</evidence>
<dbReference type="EMBL" id="CAKOGP040001747">
    <property type="protein sequence ID" value="CAJ1948353.1"/>
    <property type="molecule type" value="Genomic_DNA"/>
</dbReference>
<dbReference type="InterPro" id="IPR007305">
    <property type="entry name" value="Vesicle_transpt_Got1/SFT2"/>
</dbReference>
<keyword evidence="6 8" id="KW-0472">Membrane</keyword>
<dbReference type="GO" id="GO:0016020">
    <property type="term" value="C:membrane"/>
    <property type="evidence" value="ECO:0007669"/>
    <property type="project" value="UniProtKB-SubCell"/>
</dbReference>
<keyword evidence="10" id="KW-1185">Reference proteome</keyword>
<keyword evidence="3 8" id="KW-0812">Transmembrane</keyword>
<evidence type="ECO:0000256" key="3">
    <source>
        <dbReference type="ARBA" id="ARBA00022692"/>
    </source>
</evidence>
<comment type="function">
    <text evidence="8">May be involved in fusion of retrograde transport vesicles derived from an endocytic compartment with the Golgi complex.</text>
</comment>
<comment type="caution">
    <text evidence="8">Lacks conserved residue(s) required for the propagation of feature annotation.</text>
</comment>
<dbReference type="GO" id="GO:0015031">
    <property type="term" value="P:protein transport"/>
    <property type="evidence" value="ECO:0007669"/>
    <property type="project" value="UniProtKB-KW"/>
</dbReference>
<gene>
    <name evidence="9" type="ORF">CYCCA115_LOCUS11574</name>
</gene>
<name>A0AAD2FP76_9STRA</name>
<comment type="similarity">
    <text evidence="7 8">Belongs to the SFT2 family.</text>
</comment>
<dbReference type="PANTHER" id="PTHR23137:SF36">
    <property type="entry name" value="VESICLE TRANSPORT PROTEIN SFT2C"/>
    <property type="match status" value="1"/>
</dbReference>
<evidence type="ECO:0000256" key="4">
    <source>
        <dbReference type="ARBA" id="ARBA00022927"/>
    </source>
</evidence>
<evidence type="ECO:0000313" key="9">
    <source>
        <dbReference type="EMBL" id="CAJ1948353.1"/>
    </source>
</evidence>
<evidence type="ECO:0000256" key="1">
    <source>
        <dbReference type="ARBA" id="ARBA00004141"/>
    </source>
</evidence>
<evidence type="ECO:0000256" key="8">
    <source>
        <dbReference type="RuleBase" id="RU363111"/>
    </source>
</evidence>
<proteinExistence type="inferred from homology"/>
<evidence type="ECO:0000256" key="2">
    <source>
        <dbReference type="ARBA" id="ARBA00022448"/>
    </source>
</evidence>
<feature type="transmembrane region" description="Helical" evidence="8">
    <location>
        <begin position="75"/>
        <end position="95"/>
    </location>
</feature>
<keyword evidence="5 8" id="KW-1133">Transmembrane helix</keyword>
<feature type="transmembrane region" description="Helical" evidence="8">
    <location>
        <begin position="141"/>
        <end position="159"/>
    </location>
</feature>